<dbReference type="Pfam" id="PF00196">
    <property type="entry name" value="GerE"/>
    <property type="match status" value="1"/>
</dbReference>
<reference evidence="8" key="1">
    <citation type="submission" date="2023-07" db="EMBL/GenBank/DDBJ databases">
        <title>Comparative genomics of wheat-associated soil bacteria to identify genetic determinants of phenazine resistance.</title>
        <authorList>
            <person name="Mouncey N."/>
        </authorList>
    </citation>
    <scope>NUCLEOTIDE SEQUENCE</scope>
    <source>
        <strain evidence="8">V4I22</strain>
    </source>
</reference>
<gene>
    <name evidence="8" type="ORF">QFZ22_004898</name>
</gene>
<dbReference type="SUPFAM" id="SSF46894">
    <property type="entry name" value="C-terminal effector domain of the bipartite response regulators"/>
    <property type="match status" value="1"/>
</dbReference>
<dbReference type="PRINTS" id="PR00038">
    <property type="entry name" value="HTHLUXR"/>
</dbReference>
<dbReference type="InterPro" id="IPR058245">
    <property type="entry name" value="NreC/VraR/RcsB-like_REC"/>
</dbReference>
<organism evidence="8 9">
    <name type="scientific">Streptomyces canus</name>
    <dbReference type="NCBI Taxonomy" id="58343"/>
    <lineage>
        <taxon>Bacteria</taxon>
        <taxon>Bacillati</taxon>
        <taxon>Actinomycetota</taxon>
        <taxon>Actinomycetes</taxon>
        <taxon>Kitasatosporales</taxon>
        <taxon>Streptomycetaceae</taxon>
        <taxon>Streptomyces</taxon>
        <taxon>Streptomyces aurantiacus group</taxon>
    </lineage>
</organism>
<feature type="domain" description="HTH luxR-type" evidence="6">
    <location>
        <begin position="149"/>
        <end position="214"/>
    </location>
</feature>
<dbReference type="PANTHER" id="PTHR43214:SF24">
    <property type="entry name" value="TRANSCRIPTIONAL REGULATORY PROTEIN NARL-RELATED"/>
    <property type="match status" value="1"/>
</dbReference>
<keyword evidence="2" id="KW-0805">Transcription regulation</keyword>
<evidence type="ECO:0000256" key="4">
    <source>
        <dbReference type="ARBA" id="ARBA00023163"/>
    </source>
</evidence>
<evidence type="ECO:0000256" key="3">
    <source>
        <dbReference type="ARBA" id="ARBA00023125"/>
    </source>
</evidence>
<dbReference type="InterPro" id="IPR001789">
    <property type="entry name" value="Sig_transdc_resp-reg_receiver"/>
</dbReference>
<dbReference type="InterPro" id="IPR000792">
    <property type="entry name" value="Tscrpt_reg_LuxR_C"/>
</dbReference>
<dbReference type="PROSITE" id="PS50110">
    <property type="entry name" value="RESPONSE_REGULATORY"/>
    <property type="match status" value="1"/>
</dbReference>
<evidence type="ECO:0000313" key="9">
    <source>
        <dbReference type="Proteomes" id="UP001234216"/>
    </source>
</evidence>
<dbReference type="Pfam" id="PF00072">
    <property type="entry name" value="Response_reg"/>
    <property type="match status" value="1"/>
</dbReference>
<accession>A0AAW8FHC2</accession>
<dbReference type="RefSeq" id="WP_373430971.1">
    <property type="nucleotide sequence ID" value="NZ_JAUSZV010000005.1"/>
</dbReference>
<evidence type="ECO:0000256" key="1">
    <source>
        <dbReference type="ARBA" id="ARBA00022553"/>
    </source>
</evidence>
<dbReference type="CDD" id="cd06170">
    <property type="entry name" value="LuxR_C_like"/>
    <property type="match status" value="1"/>
</dbReference>
<dbReference type="EMBL" id="JAUSZV010000005">
    <property type="protein sequence ID" value="MDQ0908913.1"/>
    <property type="molecule type" value="Genomic_DNA"/>
</dbReference>
<keyword evidence="1 5" id="KW-0597">Phosphoprotein</keyword>
<dbReference type="InterPro" id="IPR016032">
    <property type="entry name" value="Sig_transdc_resp-reg_C-effctor"/>
</dbReference>
<evidence type="ECO:0000256" key="5">
    <source>
        <dbReference type="PROSITE-ProRule" id="PRU00169"/>
    </source>
</evidence>
<dbReference type="SMART" id="SM00421">
    <property type="entry name" value="HTH_LUXR"/>
    <property type="match status" value="1"/>
</dbReference>
<dbReference type="GO" id="GO:0006355">
    <property type="term" value="P:regulation of DNA-templated transcription"/>
    <property type="evidence" value="ECO:0007669"/>
    <property type="project" value="InterPro"/>
</dbReference>
<protein>
    <submittedName>
        <fullName evidence="8">DNA-binding NarL/FixJ family response regulator</fullName>
    </submittedName>
</protein>
<sequence length="218" mass="23798">MTIRVVLADDQMLVRAGFRGLLDNTPDIQVVGEASDGAQAVRTVRETVPDVVLMDVRMPVLDGVAATRQITADPALESVRIVVLTTFELDEYVFEALRAGASGFLGKDIEPERLREAIRVVAAGEALLTPRVTRQVITRFAAQTPAPRDEERLSVLTGREREVMALAAHGLTNDEIGKKLYMSPATARTHVSRAMVKLGVRDRAQLVVVAYQTGLVRP</sequence>
<dbReference type="SUPFAM" id="SSF52172">
    <property type="entry name" value="CheY-like"/>
    <property type="match status" value="1"/>
</dbReference>
<dbReference type="PANTHER" id="PTHR43214">
    <property type="entry name" value="TWO-COMPONENT RESPONSE REGULATOR"/>
    <property type="match status" value="1"/>
</dbReference>
<dbReference type="Gene3D" id="3.40.50.2300">
    <property type="match status" value="1"/>
</dbReference>
<comment type="caution">
    <text evidence="8">The sequence shown here is derived from an EMBL/GenBank/DDBJ whole genome shotgun (WGS) entry which is preliminary data.</text>
</comment>
<dbReference type="PROSITE" id="PS50043">
    <property type="entry name" value="HTH_LUXR_2"/>
    <property type="match status" value="1"/>
</dbReference>
<keyword evidence="4" id="KW-0804">Transcription</keyword>
<evidence type="ECO:0000256" key="2">
    <source>
        <dbReference type="ARBA" id="ARBA00023015"/>
    </source>
</evidence>
<keyword evidence="3 8" id="KW-0238">DNA-binding</keyword>
<feature type="domain" description="Response regulatory" evidence="7">
    <location>
        <begin position="4"/>
        <end position="122"/>
    </location>
</feature>
<proteinExistence type="predicted"/>
<name>A0AAW8FHC2_9ACTN</name>
<dbReference type="Proteomes" id="UP001234216">
    <property type="component" value="Unassembled WGS sequence"/>
</dbReference>
<evidence type="ECO:0000259" key="7">
    <source>
        <dbReference type="PROSITE" id="PS50110"/>
    </source>
</evidence>
<dbReference type="SMART" id="SM00448">
    <property type="entry name" value="REC"/>
    <property type="match status" value="1"/>
</dbReference>
<dbReference type="InterPro" id="IPR039420">
    <property type="entry name" value="WalR-like"/>
</dbReference>
<dbReference type="GO" id="GO:0003677">
    <property type="term" value="F:DNA binding"/>
    <property type="evidence" value="ECO:0007669"/>
    <property type="project" value="UniProtKB-KW"/>
</dbReference>
<feature type="modified residue" description="4-aspartylphosphate" evidence="5">
    <location>
        <position position="55"/>
    </location>
</feature>
<dbReference type="CDD" id="cd17535">
    <property type="entry name" value="REC_NarL-like"/>
    <property type="match status" value="1"/>
</dbReference>
<dbReference type="GO" id="GO:0000160">
    <property type="term" value="P:phosphorelay signal transduction system"/>
    <property type="evidence" value="ECO:0007669"/>
    <property type="project" value="InterPro"/>
</dbReference>
<evidence type="ECO:0000259" key="6">
    <source>
        <dbReference type="PROSITE" id="PS50043"/>
    </source>
</evidence>
<evidence type="ECO:0000313" key="8">
    <source>
        <dbReference type="EMBL" id="MDQ0908913.1"/>
    </source>
</evidence>
<dbReference type="InterPro" id="IPR011006">
    <property type="entry name" value="CheY-like_superfamily"/>
</dbReference>
<dbReference type="AlphaFoldDB" id="A0AAW8FHC2"/>